<gene>
    <name evidence="3" type="ordered locus">Desca_0843</name>
</gene>
<keyword evidence="4" id="KW-1185">Reference proteome</keyword>
<organism evidence="3 4">
    <name type="scientific">Desulfotomaculum nigrificans (strain DSM 14880 / VKM B-2319 / CO-1-SRB)</name>
    <name type="common">Desulfotomaculum carboxydivorans</name>
    <dbReference type="NCBI Taxonomy" id="868595"/>
    <lineage>
        <taxon>Bacteria</taxon>
        <taxon>Bacillati</taxon>
        <taxon>Bacillota</taxon>
        <taxon>Clostridia</taxon>
        <taxon>Eubacteriales</taxon>
        <taxon>Desulfotomaculaceae</taxon>
        <taxon>Desulfotomaculum</taxon>
    </lineage>
</organism>
<protein>
    <submittedName>
        <fullName evidence="3">Uncharacterized protein</fullName>
    </submittedName>
</protein>
<feature type="chain" id="PRO_5003333474" evidence="2">
    <location>
        <begin position="36"/>
        <end position="784"/>
    </location>
</feature>
<dbReference type="KEGG" id="dca:Desca_0843"/>
<accession>F6B9E7</accession>
<dbReference type="RefSeq" id="WP_003543609.1">
    <property type="nucleotide sequence ID" value="NC_015565.1"/>
</dbReference>
<feature type="signal peptide" evidence="2">
    <location>
        <begin position="1"/>
        <end position="35"/>
    </location>
</feature>
<keyword evidence="2" id="KW-0732">Signal</keyword>
<dbReference type="STRING" id="868595.Desca_0843"/>
<keyword evidence="1" id="KW-0472">Membrane</keyword>
<evidence type="ECO:0000313" key="3">
    <source>
        <dbReference type="EMBL" id="AEF93723.1"/>
    </source>
</evidence>
<reference evidence="3 4" key="1">
    <citation type="submission" date="2011-05" db="EMBL/GenBank/DDBJ databases">
        <title>Complete sequence of Desulfotomaculum carboxydivorans CO-1-SRB.</title>
        <authorList>
            <consortium name="US DOE Joint Genome Institute"/>
            <person name="Lucas S."/>
            <person name="Han J."/>
            <person name="Lapidus A."/>
            <person name="Cheng J.-F."/>
            <person name="Goodwin L."/>
            <person name="Pitluck S."/>
            <person name="Peters L."/>
            <person name="Mikhailova N."/>
            <person name="Lu M."/>
            <person name="Han C."/>
            <person name="Tapia R."/>
            <person name="Land M."/>
            <person name="Hauser L."/>
            <person name="Kyrpides N."/>
            <person name="Ivanova N."/>
            <person name="Pagani I."/>
            <person name="Stams A."/>
            <person name="Plugge C."/>
            <person name="Muyzer G."/>
            <person name="Kuever J."/>
            <person name="Parshina S."/>
            <person name="Ivanova A."/>
            <person name="Nazina T."/>
            <person name="Woyke T."/>
        </authorList>
    </citation>
    <scope>NUCLEOTIDE SEQUENCE [LARGE SCALE GENOMIC DNA]</scope>
    <source>
        <strain evidence="4">DSM 14880 / VKM B-2319 / CO-1-SRB</strain>
    </source>
</reference>
<feature type="transmembrane region" description="Helical" evidence="1">
    <location>
        <begin position="392"/>
        <end position="411"/>
    </location>
</feature>
<keyword evidence="1" id="KW-1133">Transmembrane helix</keyword>
<proteinExistence type="predicted"/>
<name>F6B9E7_DESCC</name>
<evidence type="ECO:0000313" key="4">
    <source>
        <dbReference type="Proteomes" id="UP000009226"/>
    </source>
</evidence>
<dbReference type="EMBL" id="CP002736">
    <property type="protein sequence ID" value="AEF93723.1"/>
    <property type="molecule type" value="Genomic_DNA"/>
</dbReference>
<dbReference type="InterPro" id="IPR029062">
    <property type="entry name" value="Class_I_gatase-like"/>
</dbReference>
<dbReference type="HOGENOM" id="CLU_018243_0_0_9"/>
<dbReference type="SUPFAM" id="SSF52317">
    <property type="entry name" value="Class I glutamine amidotransferase-like"/>
    <property type="match status" value="1"/>
</dbReference>
<evidence type="ECO:0000256" key="1">
    <source>
        <dbReference type="SAM" id="Phobius"/>
    </source>
</evidence>
<dbReference type="Gene3D" id="3.40.50.880">
    <property type="match status" value="1"/>
</dbReference>
<dbReference type="AlphaFoldDB" id="F6B9E7"/>
<keyword evidence="1" id="KW-0812">Transmembrane</keyword>
<feature type="transmembrane region" description="Helical" evidence="1">
    <location>
        <begin position="365"/>
        <end position="383"/>
    </location>
</feature>
<dbReference type="Proteomes" id="UP000009226">
    <property type="component" value="Chromosome"/>
</dbReference>
<dbReference type="eggNOG" id="COG0318">
    <property type="taxonomic scope" value="Bacteria"/>
</dbReference>
<sequence precursor="true">MRNMRQKTRGCEWTLGAILTMLLLLALMGPTAAMAQQAGPDQVRLAVQPGLSGMYKVNFPTGVNITIANQGAAFKGLLVVERDKSEHESPEPNQSMRYQKLVQVPAGGLVQTGLMVPGQLINAGAVVTLLVDGTPVAQSYIQGTAVSSGVIALSLSEKPLKGGIASWLDQTFTGQTAIKFLAPDHLPEDPLELGLVDVIIVDDQAVAKLSDKQLKTLKDWVSLGGMLLISGGAGTYSGGALADISPVTAEGQRVVAADLGGLRLVKGTVSVTTGRLTKGQVLAQVNGVIVVASRQLGQGQVVFCGIPLEQLTAESTAVWPLVFGKTKEGRLAFTDHTEKYMAGDILSQAAGYLPQLKMPPVPRVAVIWFIYVLVVGPGLYLILKRRDRRDWLWWLIPSAALLTTLVVYLMSPAQRIHAPISQTLAVVDILDKHLAEVNATGAFVSPYGGTLNVQGPARSIILSNDYQMGPNKSAPIIQYGDRPNLSFQNVEYWSMRQARAIAVKNNLGQIEGQLTLDNGTLRGRISNHTTMKLRDCRIMVGAGSIALGKIDAGDSIEVNQAINNWPVSLGPNDVRNGLVPPIAPGQRDEYVRERQMVEVALGPMQRNMNSDDVIFLGWSDDSLDLFQILSGEPVKDYSLALVKQNLRLDIAPGKAVKLPPGMLIPQIIDSRGAFERNAAGYTVFEGKVTFSINLDRPFRDKAVRVVELEFPGRENKNFSLRYFDWQENNWVDLPGSGLKIGSDQLQRYRSPNGEFRLQVEKVSGLGQPDRILMPAVTVEGVVSQ</sequence>
<evidence type="ECO:0000256" key="2">
    <source>
        <dbReference type="SAM" id="SignalP"/>
    </source>
</evidence>